<dbReference type="PANTHER" id="PTHR35893">
    <property type="entry name" value="INNER MEMBRANE PROTEIN-RELATED"/>
    <property type="match status" value="1"/>
</dbReference>
<dbReference type="Proteomes" id="UP000216913">
    <property type="component" value="Unassembled WGS sequence"/>
</dbReference>
<feature type="domain" description="DUF883" evidence="1">
    <location>
        <begin position="78"/>
        <end position="102"/>
    </location>
</feature>
<name>A0A261TRH0_9BORD</name>
<dbReference type="AlphaFoldDB" id="A0A261TRH0"/>
<protein>
    <recommendedName>
        <fullName evidence="1">DUF883 domain-containing protein</fullName>
    </recommendedName>
</protein>
<dbReference type="PANTHER" id="PTHR35893:SF3">
    <property type="entry name" value="INNER MEMBRANE PROTEIN"/>
    <property type="match status" value="1"/>
</dbReference>
<dbReference type="Pfam" id="PF19029">
    <property type="entry name" value="DUF883_C"/>
    <property type="match status" value="1"/>
</dbReference>
<gene>
    <name evidence="2" type="ORF">CAL25_09580</name>
</gene>
<dbReference type="InterPro" id="IPR043605">
    <property type="entry name" value="DUF883_C"/>
</dbReference>
<dbReference type="GO" id="GO:0043022">
    <property type="term" value="F:ribosome binding"/>
    <property type="evidence" value="ECO:0007669"/>
    <property type="project" value="InterPro"/>
</dbReference>
<comment type="caution">
    <text evidence="2">The sequence shown here is derived from an EMBL/GenBank/DDBJ whole genome shotgun (WGS) entry which is preliminary data.</text>
</comment>
<reference evidence="2 3" key="1">
    <citation type="submission" date="2017-05" db="EMBL/GenBank/DDBJ databases">
        <title>Complete and WGS of Bordetella genogroups.</title>
        <authorList>
            <person name="Spilker T."/>
            <person name="LiPuma J."/>
        </authorList>
    </citation>
    <scope>NUCLEOTIDE SEQUENCE [LARGE SCALE GENOMIC DNA]</scope>
    <source>
        <strain evidence="2 3">AU10456</strain>
    </source>
</reference>
<dbReference type="OrthoDB" id="8640387at2"/>
<evidence type="ECO:0000313" key="3">
    <source>
        <dbReference type="Proteomes" id="UP000216913"/>
    </source>
</evidence>
<proteinExistence type="predicted"/>
<evidence type="ECO:0000259" key="1">
    <source>
        <dbReference type="Pfam" id="PF19029"/>
    </source>
</evidence>
<dbReference type="EMBL" id="NEVP01000006">
    <property type="protein sequence ID" value="OZI51772.1"/>
    <property type="molecule type" value="Genomic_DNA"/>
</dbReference>
<dbReference type="InterPro" id="IPR010279">
    <property type="entry name" value="YqjD/ElaB"/>
</dbReference>
<accession>A0A261TRH0</accession>
<keyword evidence="3" id="KW-1185">Reference proteome</keyword>
<sequence length="113" mass="12467">MTKRYERDIAGAKNQVKQSLSELISGTEALLRSTATYGGAEIESARDRLKHQLESAREHAGPWERAAVDRARRWSHATDGYVHDNAWKTIGVAAVIGAVIGACLMSSSDSWRR</sequence>
<organism evidence="2 3">
    <name type="scientific">Bordetella genomosp. 5</name>
    <dbReference type="NCBI Taxonomy" id="1395608"/>
    <lineage>
        <taxon>Bacteria</taxon>
        <taxon>Pseudomonadati</taxon>
        <taxon>Pseudomonadota</taxon>
        <taxon>Betaproteobacteria</taxon>
        <taxon>Burkholderiales</taxon>
        <taxon>Alcaligenaceae</taxon>
        <taxon>Bordetella</taxon>
    </lineage>
</organism>
<dbReference type="RefSeq" id="WP_094799727.1">
    <property type="nucleotide sequence ID" value="NZ_NEVN01000005.1"/>
</dbReference>
<evidence type="ECO:0000313" key="2">
    <source>
        <dbReference type="EMBL" id="OZI51772.1"/>
    </source>
</evidence>